<gene>
    <name evidence="2" type="ORF">ILYODFUR_022269</name>
</gene>
<reference evidence="2 3" key="1">
    <citation type="submission" date="2021-06" db="EMBL/GenBank/DDBJ databases">
        <authorList>
            <person name="Palmer J.M."/>
        </authorList>
    </citation>
    <scope>NUCLEOTIDE SEQUENCE [LARGE SCALE GENOMIC DNA]</scope>
    <source>
        <strain evidence="3">if_2019</strain>
        <tissue evidence="2">Muscle</tissue>
    </source>
</reference>
<protein>
    <submittedName>
        <fullName evidence="2">Uncharacterized protein</fullName>
    </submittedName>
</protein>
<proteinExistence type="predicted"/>
<accession>A0ABV0UVM7</accession>
<feature type="region of interest" description="Disordered" evidence="1">
    <location>
        <begin position="1"/>
        <end position="26"/>
    </location>
</feature>
<dbReference type="EMBL" id="JAHRIQ010083543">
    <property type="protein sequence ID" value="MEQ2248759.1"/>
    <property type="molecule type" value="Genomic_DNA"/>
</dbReference>
<name>A0ABV0UVM7_9TELE</name>
<evidence type="ECO:0000313" key="2">
    <source>
        <dbReference type="EMBL" id="MEQ2248759.1"/>
    </source>
</evidence>
<dbReference type="Proteomes" id="UP001482620">
    <property type="component" value="Unassembled WGS sequence"/>
</dbReference>
<feature type="region of interest" description="Disordered" evidence="1">
    <location>
        <begin position="58"/>
        <end position="78"/>
    </location>
</feature>
<organism evidence="2 3">
    <name type="scientific">Ilyodon furcidens</name>
    <name type="common">goldbreast splitfin</name>
    <dbReference type="NCBI Taxonomy" id="33524"/>
    <lineage>
        <taxon>Eukaryota</taxon>
        <taxon>Metazoa</taxon>
        <taxon>Chordata</taxon>
        <taxon>Craniata</taxon>
        <taxon>Vertebrata</taxon>
        <taxon>Euteleostomi</taxon>
        <taxon>Actinopterygii</taxon>
        <taxon>Neopterygii</taxon>
        <taxon>Teleostei</taxon>
        <taxon>Neoteleostei</taxon>
        <taxon>Acanthomorphata</taxon>
        <taxon>Ovalentaria</taxon>
        <taxon>Atherinomorphae</taxon>
        <taxon>Cyprinodontiformes</taxon>
        <taxon>Goodeidae</taxon>
        <taxon>Ilyodon</taxon>
    </lineage>
</organism>
<evidence type="ECO:0000313" key="3">
    <source>
        <dbReference type="Proteomes" id="UP001482620"/>
    </source>
</evidence>
<comment type="caution">
    <text evidence="2">The sequence shown here is derived from an EMBL/GenBank/DDBJ whole genome shotgun (WGS) entry which is preliminary data.</text>
</comment>
<sequence length="136" mass="15444">MAEDQGSPQWKKAKLQGPSRQQVDSLRPRWSRLRCFWGLQPPSLPPRKASNFEFQTHEDLRGRGAKPPSMEVNDGSGTSLSSTISSITALSIAGHYYGSSDWMMHQQSVPQAILFSAVTQWPLHLKFHRRRPFARI</sequence>
<keyword evidence="3" id="KW-1185">Reference proteome</keyword>
<evidence type="ECO:0000256" key="1">
    <source>
        <dbReference type="SAM" id="MobiDB-lite"/>
    </source>
</evidence>